<keyword evidence="10" id="KW-0238">DNA-binding</keyword>
<feature type="repeat" description="ANK" evidence="6">
    <location>
        <begin position="368"/>
        <end position="400"/>
    </location>
</feature>
<evidence type="ECO:0000259" key="9">
    <source>
        <dbReference type="PROSITE" id="PS51299"/>
    </source>
</evidence>
<dbReference type="GO" id="GO:0030435">
    <property type="term" value="P:sporulation resulting in formation of a cellular spore"/>
    <property type="evidence" value="ECO:0007669"/>
    <property type="project" value="UniProtKB-KW"/>
</dbReference>
<dbReference type="PROSITE" id="PS51299">
    <property type="entry name" value="HTH_APSES"/>
    <property type="match status" value="1"/>
</dbReference>
<dbReference type="GO" id="GO:0001228">
    <property type="term" value="F:DNA-binding transcription activator activity, RNA polymerase II-specific"/>
    <property type="evidence" value="ECO:0007669"/>
    <property type="project" value="UniProtKB-ARBA"/>
</dbReference>
<dbReference type="GO" id="GO:0033309">
    <property type="term" value="C:SBF transcription complex"/>
    <property type="evidence" value="ECO:0007669"/>
    <property type="project" value="TreeGrafter"/>
</dbReference>
<dbReference type="SMART" id="SM00248">
    <property type="entry name" value="ANK"/>
    <property type="match status" value="3"/>
</dbReference>
<protein>
    <submittedName>
        <fullName evidence="10">Transcription regulator HTH, APSES-type DNA-binding domain protein</fullName>
    </submittedName>
</protein>
<dbReference type="InterPro" id="IPR051642">
    <property type="entry name" value="SWI6-like"/>
</dbReference>
<reference evidence="10 11" key="1">
    <citation type="journal article" date="2016" name="Genome Biol. Evol.">
        <title>Divergent and convergent evolution of fungal pathogenicity.</title>
        <authorList>
            <person name="Shang Y."/>
            <person name="Xiao G."/>
            <person name="Zheng P."/>
            <person name="Cen K."/>
            <person name="Zhan S."/>
            <person name="Wang C."/>
        </authorList>
    </citation>
    <scope>NUCLEOTIDE SEQUENCE [LARGE SCALE GENOMIC DNA]</scope>
    <source>
        <strain evidence="10 11">RCEF 264</strain>
    </source>
</reference>
<feature type="region of interest" description="Disordered" evidence="8">
    <location>
        <begin position="578"/>
        <end position="597"/>
    </location>
</feature>
<dbReference type="GO" id="GO:0003677">
    <property type="term" value="F:DNA binding"/>
    <property type="evidence" value="ECO:0007669"/>
    <property type="project" value="UniProtKB-KW"/>
</dbReference>
<dbReference type="FunFam" id="3.10.260.10:FF:000001">
    <property type="entry name" value="APSES transcription factor (MbpA)"/>
    <property type="match status" value="1"/>
</dbReference>
<feature type="region of interest" description="Disordered" evidence="8">
    <location>
        <begin position="114"/>
        <end position="134"/>
    </location>
</feature>
<evidence type="ECO:0000313" key="10">
    <source>
        <dbReference type="EMBL" id="OAA65841.1"/>
    </source>
</evidence>
<keyword evidence="11" id="KW-1185">Reference proteome</keyword>
<dbReference type="InterPro" id="IPR036887">
    <property type="entry name" value="HTH_APSES_sf"/>
</dbReference>
<dbReference type="Gene3D" id="1.25.40.20">
    <property type="entry name" value="Ankyrin repeat-containing domain"/>
    <property type="match status" value="1"/>
</dbReference>
<dbReference type="InterPro" id="IPR036770">
    <property type="entry name" value="Ankyrin_rpt-contain_sf"/>
</dbReference>
<dbReference type="Pfam" id="PF04383">
    <property type="entry name" value="KilA-N"/>
    <property type="match status" value="1"/>
</dbReference>
<comment type="subcellular location">
    <subcellularLocation>
        <location evidence="1">Nucleus</location>
    </subcellularLocation>
</comment>
<dbReference type="InterPro" id="IPR018004">
    <property type="entry name" value="KilA/APSES_HTH"/>
</dbReference>
<evidence type="ECO:0000313" key="11">
    <source>
        <dbReference type="Proteomes" id="UP000076874"/>
    </source>
</evidence>
<feature type="coiled-coil region" evidence="7">
    <location>
        <begin position="490"/>
        <end position="535"/>
    </location>
</feature>
<dbReference type="SMART" id="SM01252">
    <property type="entry name" value="KilA-N"/>
    <property type="match status" value="1"/>
</dbReference>
<feature type="repeat" description="ANK" evidence="6">
    <location>
        <begin position="246"/>
        <end position="278"/>
    </location>
</feature>
<evidence type="ECO:0000256" key="1">
    <source>
        <dbReference type="ARBA" id="ARBA00004123"/>
    </source>
</evidence>
<name>A0A167Y4W0_9HYPO</name>
<dbReference type="PANTHER" id="PTHR43828">
    <property type="entry name" value="ASPARAGINASE"/>
    <property type="match status" value="1"/>
</dbReference>
<keyword evidence="4 6" id="KW-0040">ANK repeat</keyword>
<dbReference type="OrthoDB" id="6718656at2759"/>
<organism evidence="10 11">
    <name type="scientific">Niveomyces insectorum RCEF 264</name>
    <dbReference type="NCBI Taxonomy" id="1081102"/>
    <lineage>
        <taxon>Eukaryota</taxon>
        <taxon>Fungi</taxon>
        <taxon>Dikarya</taxon>
        <taxon>Ascomycota</taxon>
        <taxon>Pezizomycotina</taxon>
        <taxon>Sordariomycetes</taxon>
        <taxon>Hypocreomycetidae</taxon>
        <taxon>Hypocreales</taxon>
        <taxon>Cordycipitaceae</taxon>
        <taxon>Niveomyces</taxon>
    </lineage>
</organism>
<dbReference type="EMBL" id="AZHD01000003">
    <property type="protein sequence ID" value="OAA65841.1"/>
    <property type="molecule type" value="Genomic_DNA"/>
</dbReference>
<feature type="region of interest" description="Disordered" evidence="8">
    <location>
        <begin position="416"/>
        <end position="437"/>
    </location>
</feature>
<dbReference type="PANTHER" id="PTHR43828:SF15">
    <property type="entry name" value="TRANSCRIPTION FACTOR MBP1"/>
    <property type="match status" value="1"/>
</dbReference>
<evidence type="ECO:0000256" key="6">
    <source>
        <dbReference type="PROSITE-ProRule" id="PRU00023"/>
    </source>
</evidence>
<evidence type="ECO:0000256" key="8">
    <source>
        <dbReference type="SAM" id="MobiDB-lite"/>
    </source>
</evidence>
<dbReference type="GO" id="GO:0030907">
    <property type="term" value="C:MBF transcription complex"/>
    <property type="evidence" value="ECO:0007669"/>
    <property type="project" value="TreeGrafter"/>
</dbReference>
<sequence length="686" mass="76336">MVKDGSGPGVYSATYSGIPVYEFQFGEDLKEHVMRRRHDDWINATHILKAAGFDKPARTRILEREVQKDVHEKIQGGYGKYQGTWIPLEHGEALAQRNNVYDRLRQIFEFVPGDVSPPPAPRHTSKPKAPRVRPAVPKWNAAVAATPIQEEFDASDLPMNDDDTPDNLTVASVSYAAEDDQNELANFTALHRKRKREETIRDLTEQQHSVYGDELLDYFLLSRNEQPAIRPDPPTNFQPNWVIDTERHTALHWACAMGDVEVVKQLKRFGASLHAKNERGETPFMRAVSFTNCYEKQTFPAVVKELFETVDARDNAGCSIIHHAAIMKSGRVTSQSCARYYLDNILNRLQETHDPNFVQQLIDAQDNDGNTAVHLAAMKHASKCIRALLGRGASTDIPNHDGVRAEDLIKELNASKKARALPQRSSSPFAPDSQRRPGFRDALLEATTTTTSSLQSKVAGTAAAAAAVPYQSEAATTVQSRITSLVLEKFQDLSQSYEEEFRDKAEAEREARRILGNTQGELTAIRAEIADLEARIEPDDVAAKVVNEAAQVQHQLVALITRRNRILVEADVANELAGQQQQQPALDGSAGSAEDDAPLEERHRLALELRQLVLEQRQAEADYVEALAAVGTSDNIEKYRRLLRSCLGPEAESLEENIDGMIAMMEEEASDSLRNGDVEPMEIAAL</sequence>
<gene>
    <name evidence="10" type="ORF">SPI_02628</name>
</gene>
<dbReference type="STRING" id="1081102.A0A167Y4W0"/>
<keyword evidence="2" id="KW-0677">Repeat</keyword>
<keyword evidence="5" id="KW-0183">Conidiation</keyword>
<dbReference type="SUPFAM" id="SSF48403">
    <property type="entry name" value="Ankyrin repeat"/>
    <property type="match status" value="1"/>
</dbReference>
<dbReference type="Proteomes" id="UP000076874">
    <property type="component" value="Unassembled WGS sequence"/>
</dbReference>
<dbReference type="PROSITE" id="PS50297">
    <property type="entry name" value="ANK_REP_REGION"/>
    <property type="match status" value="2"/>
</dbReference>
<dbReference type="PROSITE" id="PS50088">
    <property type="entry name" value="ANK_REPEAT"/>
    <property type="match status" value="2"/>
</dbReference>
<dbReference type="SUPFAM" id="SSF54616">
    <property type="entry name" value="DNA-binding domain of Mlu1-box binding protein MBP1"/>
    <property type="match status" value="1"/>
</dbReference>
<evidence type="ECO:0000256" key="5">
    <source>
        <dbReference type="ARBA" id="ARBA00023321"/>
    </source>
</evidence>
<dbReference type="InterPro" id="IPR002110">
    <property type="entry name" value="Ankyrin_rpt"/>
</dbReference>
<proteinExistence type="predicted"/>
<evidence type="ECO:0000256" key="2">
    <source>
        <dbReference type="ARBA" id="ARBA00022737"/>
    </source>
</evidence>
<dbReference type="Pfam" id="PF12796">
    <property type="entry name" value="Ank_2"/>
    <property type="match status" value="1"/>
</dbReference>
<evidence type="ECO:0000256" key="3">
    <source>
        <dbReference type="ARBA" id="ARBA00022969"/>
    </source>
</evidence>
<accession>A0A167Y4W0</accession>
<dbReference type="GO" id="GO:0048315">
    <property type="term" value="P:conidium formation"/>
    <property type="evidence" value="ECO:0007669"/>
    <property type="project" value="UniProtKB-KW"/>
</dbReference>
<dbReference type="InterPro" id="IPR003163">
    <property type="entry name" value="Tscrpt_reg_HTH_APSES-type"/>
</dbReference>
<comment type="caution">
    <text evidence="10">The sequence shown here is derived from an EMBL/GenBank/DDBJ whole genome shotgun (WGS) entry which is preliminary data.</text>
</comment>
<keyword evidence="3" id="KW-0749">Sporulation</keyword>
<evidence type="ECO:0000256" key="4">
    <source>
        <dbReference type="ARBA" id="ARBA00023043"/>
    </source>
</evidence>
<feature type="domain" description="HTH APSES-type" evidence="9">
    <location>
        <begin position="10"/>
        <end position="119"/>
    </location>
</feature>
<dbReference type="AlphaFoldDB" id="A0A167Y4W0"/>
<dbReference type="Pfam" id="PF00023">
    <property type="entry name" value="Ank"/>
    <property type="match status" value="1"/>
</dbReference>
<keyword evidence="7" id="KW-0175">Coiled coil</keyword>
<evidence type="ECO:0000256" key="7">
    <source>
        <dbReference type="SAM" id="Coils"/>
    </source>
</evidence>
<dbReference type="Gene3D" id="3.10.260.10">
    <property type="entry name" value="Transcription regulator HTH, APSES-type DNA-binding domain"/>
    <property type="match status" value="1"/>
</dbReference>